<organism evidence="6 7">
    <name type="scientific">Phytophthora megakarya</name>
    <dbReference type="NCBI Taxonomy" id="4795"/>
    <lineage>
        <taxon>Eukaryota</taxon>
        <taxon>Sar</taxon>
        <taxon>Stramenopiles</taxon>
        <taxon>Oomycota</taxon>
        <taxon>Peronosporomycetes</taxon>
        <taxon>Peronosporales</taxon>
        <taxon>Peronosporaceae</taxon>
        <taxon>Phytophthora</taxon>
    </lineage>
</organism>
<keyword evidence="3 5" id="KW-0964">Secreted</keyword>
<sequence>MRLVHTIALVISATLCARVAALPPINELVGAVQNAASPDVADAIYKDDGRLLRGAEKYTAGYDEIEEERTDFKKIMSKLKPVKVVENSVDKTNKIKEFLKDAAEYQKFLEKARKTINKN</sequence>
<comment type="caution">
    <text evidence="6">The sequence shown here is derived from an EMBL/GenBank/DDBJ whole genome shotgun (WGS) entry which is preliminary data.</text>
</comment>
<name>A0A225W6B1_9STRA</name>
<comment type="similarity">
    <text evidence="2 5">Belongs to the RxLR effector family.</text>
</comment>
<evidence type="ECO:0000313" key="7">
    <source>
        <dbReference type="Proteomes" id="UP000198211"/>
    </source>
</evidence>
<dbReference type="EMBL" id="NBNE01001862">
    <property type="protein sequence ID" value="OWZ12390.1"/>
    <property type="molecule type" value="Genomic_DNA"/>
</dbReference>
<comment type="domain">
    <text evidence="5">The RxLR-dEER motif acts to carry the protein into the host cell cytoplasm through binding to cell surface phosphatidylinositol-3-phosphate.</text>
</comment>
<evidence type="ECO:0000256" key="1">
    <source>
        <dbReference type="ARBA" id="ARBA00004613"/>
    </source>
</evidence>
<feature type="chain" id="PRO_5044968125" description="RxLR effector protein" evidence="5">
    <location>
        <begin position="22"/>
        <end position="119"/>
    </location>
</feature>
<dbReference type="OrthoDB" id="145720at2759"/>
<dbReference type="Proteomes" id="UP000198211">
    <property type="component" value="Unassembled WGS sequence"/>
</dbReference>
<keyword evidence="7" id="KW-1185">Reference proteome</keyword>
<evidence type="ECO:0000256" key="4">
    <source>
        <dbReference type="ARBA" id="ARBA00022729"/>
    </source>
</evidence>
<gene>
    <name evidence="6" type="ORF">PHMEG_00014464</name>
</gene>
<dbReference type="AlphaFoldDB" id="A0A225W6B1"/>
<comment type="function">
    <text evidence="5">Effector that suppresses plant defense responses during pathogen infection.</text>
</comment>
<accession>A0A225W6B1</accession>
<evidence type="ECO:0000256" key="5">
    <source>
        <dbReference type="RuleBase" id="RU367124"/>
    </source>
</evidence>
<feature type="signal peptide" evidence="5">
    <location>
        <begin position="1"/>
        <end position="21"/>
    </location>
</feature>
<proteinExistence type="inferred from homology"/>
<evidence type="ECO:0000256" key="2">
    <source>
        <dbReference type="ARBA" id="ARBA00010400"/>
    </source>
</evidence>
<evidence type="ECO:0000313" key="6">
    <source>
        <dbReference type="EMBL" id="OWZ12390.1"/>
    </source>
</evidence>
<protein>
    <recommendedName>
        <fullName evidence="5">RxLR effector protein</fullName>
    </recommendedName>
</protein>
<dbReference type="InterPro" id="IPR031825">
    <property type="entry name" value="RXLR"/>
</dbReference>
<reference evidence="7" key="1">
    <citation type="submission" date="2017-03" db="EMBL/GenBank/DDBJ databases">
        <title>Phytopthora megakarya and P. palmivora, two closely related causual agents of cacao black pod achieved similar genome size and gene model numbers by different mechanisms.</title>
        <authorList>
            <person name="Ali S."/>
            <person name="Shao J."/>
            <person name="Larry D.J."/>
            <person name="Kronmiller B."/>
            <person name="Shen D."/>
            <person name="Strem M.D."/>
            <person name="Melnick R.L."/>
            <person name="Guiltinan M.J."/>
            <person name="Tyler B.M."/>
            <person name="Meinhardt L.W."/>
            <person name="Bailey B.A."/>
        </authorList>
    </citation>
    <scope>NUCLEOTIDE SEQUENCE [LARGE SCALE GENOMIC DNA]</scope>
    <source>
        <strain evidence="7">zdho120</strain>
    </source>
</reference>
<keyword evidence="4 5" id="KW-0732">Signal</keyword>
<comment type="subcellular location">
    <subcellularLocation>
        <location evidence="1 5">Secreted</location>
    </subcellularLocation>
</comment>
<evidence type="ECO:0000256" key="3">
    <source>
        <dbReference type="ARBA" id="ARBA00022525"/>
    </source>
</evidence>
<dbReference type="Pfam" id="PF16810">
    <property type="entry name" value="RXLR"/>
    <property type="match status" value="1"/>
</dbReference>